<feature type="region of interest" description="Disordered" evidence="1">
    <location>
        <begin position="1"/>
        <end position="38"/>
    </location>
</feature>
<comment type="caution">
    <text evidence="2">The sequence shown here is derived from an EMBL/GenBank/DDBJ whole genome shotgun (WGS) entry which is preliminary data.</text>
</comment>
<evidence type="ECO:0000313" key="2">
    <source>
        <dbReference type="EMBL" id="KAF2442445.1"/>
    </source>
</evidence>
<dbReference type="EMBL" id="MU001504">
    <property type="protein sequence ID" value="KAF2442445.1"/>
    <property type="molecule type" value="Genomic_DNA"/>
</dbReference>
<dbReference type="AlphaFoldDB" id="A0A9P4U9S1"/>
<name>A0A9P4U9S1_9PLEO</name>
<evidence type="ECO:0000256" key="1">
    <source>
        <dbReference type="SAM" id="MobiDB-lite"/>
    </source>
</evidence>
<sequence length="103" mass="11996">MKPLYGLSQQPSAWRISQRGRRRHDPALRQSDPELQDAGPIEIRERFNKWLKSGEEAPDDSYRYMACVLVDSATLNSVDRWMKDKTLEDDRLTLFDARGRTSV</sequence>
<proteinExistence type="predicted"/>
<evidence type="ECO:0000313" key="3">
    <source>
        <dbReference type="Proteomes" id="UP000799764"/>
    </source>
</evidence>
<keyword evidence="3" id="KW-1185">Reference proteome</keyword>
<dbReference type="OrthoDB" id="3780500at2759"/>
<dbReference type="Proteomes" id="UP000799764">
    <property type="component" value="Unassembled WGS sequence"/>
</dbReference>
<organism evidence="2 3">
    <name type="scientific">Karstenula rhodostoma CBS 690.94</name>
    <dbReference type="NCBI Taxonomy" id="1392251"/>
    <lineage>
        <taxon>Eukaryota</taxon>
        <taxon>Fungi</taxon>
        <taxon>Dikarya</taxon>
        <taxon>Ascomycota</taxon>
        <taxon>Pezizomycotina</taxon>
        <taxon>Dothideomycetes</taxon>
        <taxon>Pleosporomycetidae</taxon>
        <taxon>Pleosporales</taxon>
        <taxon>Massarineae</taxon>
        <taxon>Didymosphaeriaceae</taxon>
        <taxon>Karstenula</taxon>
    </lineage>
</organism>
<accession>A0A9P4U9S1</accession>
<protein>
    <submittedName>
        <fullName evidence="2">Uncharacterized protein</fullName>
    </submittedName>
</protein>
<reference evidence="2" key="1">
    <citation type="journal article" date="2020" name="Stud. Mycol.">
        <title>101 Dothideomycetes genomes: a test case for predicting lifestyles and emergence of pathogens.</title>
        <authorList>
            <person name="Haridas S."/>
            <person name="Albert R."/>
            <person name="Binder M."/>
            <person name="Bloem J."/>
            <person name="Labutti K."/>
            <person name="Salamov A."/>
            <person name="Andreopoulos B."/>
            <person name="Baker S."/>
            <person name="Barry K."/>
            <person name="Bills G."/>
            <person name="Bluhm B."/>
            <person name="Cannon C."/>
            <person name="Castanera R."/>
            <person name="Culley D."/>
            <person name="Daum C."/>
            <person name="Ezra D."/>
            <person name="Gonzalez J."/>
            <person name="Henrissat B."/>
            <person name="Kuo A."/>
            <person name="Liang C."/>
            <person name="Lipzen A."/>
            <person name="Lutzoni F."/>
            <person name="Magnuson J."/>
            <person name="Mondo S."/>
            <person name="Nolan M."/>
            <person name="Ohm R."/>
            <person name="Pangilinan J."/>
            <person name="Park H.-J."/>
            <person name="Ramirez L."/>
            <person name="Alfaro M."/>
            <person name="Sun H."/>
            <person name="Tritt A."/>
            <person name="Yoshinaga Y."/>
            <person name="Zwiers L.-H."/>
            <person name="Turgeon B."/>
            <person name="Goodwin S."/>
            <person name="Spatafora J."/>
            <person name="Crous P."/>
            <person name="Grigoriev I."/>
        </authorList>
    </citation>
    <scope>NUCLEOTIDE SEQUENCE</scope>
    <source>
        <strain evidence="2">CBS 690.94</strain>
    </source>
</reference>
<gene>
    <name evidence="2" type="ORF">P171DRAFT_433937</name>
</gene>